<dbReference type="STRING" id="1703345.A3860_17480"/>
<name>A0A1V9G4R6_9BACT</name>
<reference evidence="1 2" key="1">
    <citation type="submission" date="2016-03" db="EMBL/GenBank/DDBJ databases">
        <title>Niastella vici sp. nov., isolated from farmland soil.</title>
        <authorList>
            <person name="Chen L."/>
            <person name="Wang D."/>
            <person name="Yang S."/>
            <person name="Wang G."/>
        </authorList>
    </citation>
    <scope>NUCLEOTIDE SEQUENCE [LARGE SCALE GENOMIC DNA]</scope>
    <source>
        <strain evidence="1 2">DJ57</strain>
    </source>
</reference>
<sequence>MKPAKLSKYLEYCIKNHYPVLIPGPPGVGKSDIVAHVCKILKIRLLVTHPVVSDPTDYRGLPFPNKDRNGADFLPFGDLKILMETKDELVFLIDDLGQAPVSVQASIMQLVLTRQINGHKISDKVTFIAATNRKEDRAGVSGVIEPLIRRFYLAKLDVDWKDWFVWAAENNMPPQLMSFIAWKPDLLNNPSPGKAIENTYCPRTIAMLGQLYNSNCPDELLKEAAEGAVGPEFSYQYFEFLDLMTSLPTVESVIADPDNALIPPGNGSTYAFTISLANRMDEDTIPNITKYLYRLPAELNVCCMTMATSKNPELQNTETFIKWTKKMHKNIFQNQ</sequence>
<dbReference type="Proteomes" id="UP000192796">
    <property type="component" value="Unassembled WGS sequence"/>
</dbReference>
<dbReference type="Gene3D" id="3.40.50.300">
    <property type="entry name" value="P-loop containing nucleotide triphosphate hydrolases"/>
    <property type="match status" value="1"/>
</dbReference>
<dbReference type="SUPFAM" id="SSF52540">
    <property type="entry name" value="P-loop containing nucleoside triphosphate hydrolases"/>
    <property type="match status" value="1"/>
</dbReference>
<evidence type="ECO:0000313" key="1">
    <source>
        <dbReference type="EMBL" id="OQP65456.1"/>
    </source>
</evidence>
<dbReference type="OrthoDB" id="9808317at2"/>
<dbReference type="EMBL" id="LVYD01000024">
    <property type="protein sequence ID" value="OQP65456.1"/>
    <property type="molecule type" value="Genomic_DNA"/>
</dbReference>
<dbReference type="RefSeq" id="WP_081146304.1">
    <property type="nucleotide sequence ID" value="NZ_LVYD01000024.1"/>
</dbReference>
<organism evidence="1 2">
    <name type="scientific">Niastella vici</name>
    <dbReference type="NCBI Taxonomy" id="1703345"/>
    <lineage>
        <taxon>Bacteria</taxon>
        <taxon>Pseudomonadati</taxon>
        <taxon>Bacteroidota</taxon>
        <taxon>Chitinophagia</taxon>
        <taxon>Chitinophagales</taxon>
        <taxon>Chitinophagaceae</taxon>
        <taxon>Niastella</taxon>
    </lineage>
</organism>
<protein>
    <submittedName>
        <fullName evidence="1">Uncharacterized protein</fullName>
    </submittedName>
</protein>
<gene>
    <name evidence="1" type="ORF">A3860_17480</name>
</gene>
<dbReference type="CDD" id="cd00009">
    <property type="entry name" value="AAA"/>
    <property type="match status" value="1"/>
</dbReference>
<keyword evidence="2" id="KW-1185">Reference proteome</keyword>
<comment type="caution">
    <text evidence="1">The sequence shown here is derived from an EMBL/GenBank/DDBJ whole genome shotgun (WGS) entry which is preliminary data.</text>
</comment>
<accession>A0A1V9G4R6</accession>
<dbReference type="InterPro" id="IPR027417">
    <property type="entry name" value="P-loop_NTPase"/>
</dbReference>
<dbReference type="AlphaFoldDB" id="A0A1V9G4R6"/>
<evidence type="ECO:0000313" key="2">
    <source>
        <dbReference type="Proteomes" id="UP000192796"/>
    </source>
</evidence>
<proteinExistence type="predicted"/>